<keyword evidence="3" id="KW-1185">Reference proteome</keyword>
<evidence type="ECO:0000313" key="3">
    <source>
        <dbReference type="Proteomes" id="UP000291343"/>
    </source>
</evidence>
<comment type="caution">
    <text evidence="2">The sequence shown here is derived from an EMBL/GenBank/DDBJ whole genome shotgun (WGS) entry which is preliminary data.</text>
</comment>
<organism evidence="2 3">
    <name type="scientific">Laodelphax striatellus</name>
    <name type="common">Small brown planthopper</name>
    <name type="synonym">Delphax striatella</name>
    <dbReference type="NCBI Taxonomy" id="195883"/>
    <lineage>
        <taxon>Eukaryota</taxon>
        <taxon>Metazoa</taxon>
        <taxon>Ecdysozoa</taxon>
        <taxon>Arthropoda</taxon>
        <taxon>Hexapoda</taxon>
        <taxon>Insecta</taxon>
        <taxon>Pterygota</taxon>
        <taxon>Neoptera</taxon>
        <taxon>Paraneoptera</taxon>
        <taxon>Hemiptera</taxon>
        <taxon>Auchenorrhyncha</taxon>
        <taxon>Fulgoroidea</taxon>
        <taxon>Delphacidae</taxon>
        <taxon>Criomorphinae</taxon>
        <taxon>Laodelphax</taxon>
    </lineage>
</organism>
<dbReference type="Proteomes" id="UP000291343">
    <property type="component" value="Unassembled WGS sequence"/>
</dbReference>
<sequence length="114" mass="13474">MPVVSRVIMSAAKKQLGNRKFYALPEDYSLKTSKFRNTSLKKEDTAKLIKYIDDNVIGKNTTFAGPYGRRKDWCVKKKKMMMMKTKERVSEEEREVKRKKSEGQYLFSYFLEAR</sequence>
<dbReference type="EMBL" id="QKKF02023800">
    <property type="protein sequence ID" value="RZF37595.1"/>
    <property type="molecule type" value="Genomic_DNA"/>
</dbReference>
<gene>
    <name evidence="2" type="ORF">LSTR_LSTR003160</name>
</gene>
<proteinExistence type="predicted"/>
<dbReference type="STRING" id="195883.A0A482WVQ7"/>
<evidence type="ECO:0000256" key="1">
    <source>
        <dbReference type="SAM" id="Coils"/>
    </source>
</evidence>
<dbReference type="OrthoDB" id="6628879at2759"/>
<name>A0A482WVQ7_LAOST</name>
<feature type="coiled-coil region" evidence="1">
    <location>
        <begin position="75"/>
        <end position="102"/>
    </location>
</feature>
<protein>
    <submittedName>
        <fullName evidence="2">Uncharacterized protein</fullName>
    </submittedName>
</protein>
<dbReference type="InParanoid" id="A0A482WVQ7"/>
<reference evidence="2 3" key="1">
    <citation type="journal article" date="2017" name="Gigascience">
        <title>Genome sequence of the small brown planthopper, Laodelphax striatellus.</title>
        <authorList>
            <person name="Zhu J."/>
            <person name="Jiang F."/>
            <person name="Wang X."/>
            <person name="Yang P."/>
            <person name="Bao Y."/>
            <person name="Zhao W."/>
            <person name="Wang W."/>
            <person name="Lu H."/>
            <person name="Wang Q."/>
            <person name="Cui N."/>
            <person name="Li J."/>
            <person name="Chen X."/>
            <person name="Luo L."/>
            <person name="Yu J."/>
            <person name="Kang L."/>
            <person name="Cui F."/>
        </authorList>
    </citation>
    <scope>NUCLEOTIDE SEQUENCE [LARGE SCALE GENOMIC DNA]</scope>
    <source>
        <strain evidence="2">Lst14</strain>
    </source>
</reference>
<accession>A0A482WVQ7</accession>
<keyword evidence="1" id="KW-0175">Coiled coil</keyword>
<evidence type="ECO:0000313" key="2">
    <source>
        <dbReference type="EMBL" id="RZF37595.1"/>
    </source>
</evidence>
<dbReference type="AlphaFoldDB" id="A0A482WVQ7"/>